<proteinExistence type="predicted"/>
<feature type="non-terminal residue" evidence="3">
    <location>
        <position position="215"/>
    </location>
</feature>
<dbReference type="OrthoDB" id="6437462at2759"/>
<name>A0A087TZG0_STEMI</name>
<dbReference type="Pfam" id="PF14963">
    <property type="entry name" value="Get2_like"/>
    <property type="match status" value="1"/>
</dbReference>
<evidence type="ECO:0000313" key="3">
    <source>
        <dbReference type="EMBL" id="KFM70499.1"/>
    </source>
</evidence>
<evidence type="ECO:0008006" key="5">
    <source>
        <dbReference type="Google" id="ProtNLM"/>
    </source>
</evidence>
<dbReference type="OMA" id="NSTCTQM"/>
<feature type="transmembrane region" description="Helical" evidence="2">
    <location>
        <begin position="190"/>
        <end position="210"/>
    </location>
</feature>
<organism evidence="3 4">
    <name type="scientific">Stegodyphus mimosarum</name>
    <name type="common">African social velvet spider</name>
    <dbReference type="NCBI Taxonomy" id="407821"/>
    <lineage>
        <taxon>Eukaryota</taxon>
        <taxon>Metazoa</taxon>
        <taxon>Ecdysozoa</taxon>
        <taxon>Arthropoda</taxon>
        <taxon>Chelicerata</taxon>
        <taxon>Arachnida</taxon>
        <taxon>Araneae</taxon>
        <taxon>Araneomorphae</taxon>
        <taxon>Entelegynae</taxon>
        <taxon>Eresoidea</taxon>
        <taxon>Eresidae</taxon>
        <taxon>Stegodyphus</taxon>
    </lineage>
</organism>
<dbReference type="Proteomes" id="UP000054359">
    <property type="component" value="Unassembled WGS sequence"/>
</dbReference>
<keyword evidence="2" id="KW-0812">Transmembrane</keyword>
<keyword evidence="4" id="KW-1185">Reference proteome</keyword>
<evidence type="ECO:0000313" key="4">
    <source>
        <dbReference type="Proteomes" id="UP000054359"/>
    </source>
</evidence>
<reference evidence="3 4" key="1">
    <citation type="submission" date="2013-11" db="EMBL/GenBank/DDBJ databases">
        <title>Genome sequencing of Stegodyphus mimosarum.</title>
        <authorList>
            <person name="Bechsgaard J."/>
        </authorList>
    </citation>
    <scope>NUCLEOTIDE SEQUENCE [LARGE SCALE GENOMIC DNA]</scope>
</reference>
<sequence>MAEADIARRREIRRRKILESSEARLQRITGATKSRSDEKGEEFSVKETTVKESAECSSDKYQDNEFIGNNLQFTKCSTTSVETQNNKEPHSGIPRHRLLGLSNLQDRHSTNGALQRSNVSDYYAFPKKVSDAETRSFGRTRCDTRRNSTCTQMVMETLQFSSFSLSLLRPWLVIILGFVVKAYFLMVEDALFFESIFLPYLILELGFCLWTKFES</sequence>
<feature type="compositionally biased region" description="Basic and acidic residues" evidence="1">
    <location>
        <begin position="34"/>
        <end position="49"/>
    </location>
</feature>
<evidence type="ECO:0000256" key="2">
    <source>
        <dbReference type="SAM" id="Phobius"/>
    </source>
</evidence>
<protein>
    <recommendedName>
        <fullName evidence="5">Calcium signal-modulating cyclophilin ligand</fullName>
    </recommendedName>
</protein>
<gene>
    <name evidence="3" type="ORF">X975_19984</name>
</gene>
<keyword evidence="2" id="KW-0472">Membrane</keyword>
<keyword evidence="2" id="KW-1133">Transmembrane helix</keyword>
<feature type="transmembrane region" description="Helical" evidence="2">
    <location>
        <begin position="163"/>
        <end position="184"/>
    </location>
</feature>
<dbReference type="InterPro" id="IPR016719">
    <property type="entry name" value="CAMLG"/>
</dbReference>
<feature type="region of interest" description="Disordered" evidence="1">
    <location>
        <begin position="27"/>
        <end position="49"/>
    </location>
</feature>
<evidence type="ECO:0000256" key="1">
    <source>
        <dbReference type="SAM" id="MobiDB-lite"/>
    </source>
</evidence>
<dbReference type="EMBL" id="KK117452">
    <property type="protein sequence ID" value="KFM70499.1"/>
    <property type="molecule type" value="Genomic_DNA"/>
</dbReference>
<accession>A0A087TZG0</accession>
<dbReference type="AlphaFoldDB" id="A0A087TZG0"/>